<feature type="non-terminal residue" evidence="2">
    <location>
        <position position="1"/>
    </location>
</feature>
<sequence>NFLMIGTNSAAATGSGQVRAGAGVAQQIMWNLHLSIRYASNDGGIYTAGSGLRSDHVYGVKGDRITVYLEDSYPTRSLINFFLNGRLVFRQWVGTNGSQLYPAVGCSQGPATFKVTWPRSNAVPAFNMLNFTASLLNWLGYRNIDRDDVNNTLTMLAHDDKPRAGYSVQAPRPLDKDHTYFEVELLTTMDANIGPSIGLTPGFTSRYQYPGWKFNTIGYHSDDGRFYNDCGDMYMTGERLDTSVKVGSRMGCGIVFEPDSRRTHRESQLVLVYFTRDDEIVYKKVRLLPEGGFYPTVGLYGKGDTVKVVNSTSPPFISPNFRDIFEAWRPVYCDFRFSEGLRYSDLLVQDHGNTEESCSILGYCTLTVNSVQTHSIQCHRKYEDECFFKVRIDKLSDEGEIQIGAAQKTFAVHGALLRQRKQTAMYFSKNKGNTFPISKGDCIHVLIKKEDPGTSKIHFLINNHIGHRLVVKHNFSEPFYPTICFTGGAATISVAWQPPDGIPFAPGVFTEEEMQQTVNGGTIQFVESMMKPEGTETKPTNDKLPVIKNTRADEAPVFSPANEECNETDQIPGPAVYNDKQAVLGKNKRGKNNKTSKSGACAMM</sequence>
<organism evidence="2 3">
    <name type="scientific">Dreissena polymorpha</name>
    <name type="common">Zebra mussel</name>
    <name type="synonym">Mytilus polymorpha</name>
    <dbReference type="NCBI Taxonomy" id="45954"/>
    <lineage>
        <taxon>Eukaryota</taxon>
        <taxon>Metazoa</taxon>
        <taxon>Spiralia</taxon>
        <taxon>Lophotrochozoa</taxon>
        <taxon>Mollusca</taxon>
        <taxon>Bivalvia</taxon>
        <taxon>Autobranchia</taxon>
        <taxon>Heteroconchia</taxon>
        <taxon>Euheterodonta</taxon>
        <taxon>Imparidentia</taxon>
        <taxon>Neoheterodontei</taxon>
        <taxon>Myida</taxon>
        <taxon>Dreissenoidea</taxon>
        <taxon>Dreissenidae</taxon>
        <taxon>Dreissena</taxon>
    </lineage>
</organism>
<accession>A0A9D4KSN1</accession>
<dbReference type="EMBL" id="JAIWYP010000003">
    <property type="protein sequence ID" value="KAH3844361.1"/>
    <property type="molecule type" value="Genomic_DNA"/>
</dbReference>
<dbReference type="SUPFAM" id="SSF49899">
    <property type="entry name" value="Concanavalin A-like lectins/glucanases"/>
    <property type="match status" value="1"/>
</dbReference>
<evidence type="ECO:0000313" key="2">
    <source>
        <dbReference type="EMBL" id="KAH3844361.1"/>
    </source>
</evidence>
<evidence type="ECO:0000313" key="3">
    <source>
        <dbReference type="Proteomes" id="UP000828390"/>
    </source>
</evidence>
<proteinExistence type="predicted"/>
<protein>
    <submittedName>
        <fullName evidence="2">Uncharacterized protein</fullName>
    </submittedName>
</protein>
<evidence type="ECO:0000256" key="1">
    <source>
        <dbReference type="SAM" id="MobiDB-lite"/>
    </source>
</evidence>
<reference evidence="2" key="2">
    <citation type="submission" date="2020-11" db="EMBL/GenBank/DDBJ databases">
        <authorList>
            <person name="McCartney M.A."/>
            <person name="Auch B."/>
            <person name="Kono T."/>
            <person name="Mallez S."/>
            <person name="Becker A."/>
            <person name="Gohl D.M."/>
            <person name="Silverstein K.A.T."/>
            <person name="Koren S."/>
            <person name="Bechman K.B."/>
            <person name="Herman A."/>
            <person name="Abrahante J.E."/>
            <person name="Garbe J."/>
        </authorList>
    </citation>
    <scope>NUCLEOTIDE SEQUENCE</scope>
    <source>
        <strain evidence="2">Duluth1</strain>
        <tissue evidence="2">Whole animal</tissue>
    </source>
</reference>
<feature type="region of interest" description="Disordered" evidence="1">
    <location>
        <begin position="566"/>
        <end position="604"/>
    </location>
</feature>
<keyword evidence="3" id="KW-1185">Reference proteome</keyword>
<reference evidence="2" key="1">
    <citation type="journal article" date="2019" name="bioRxiv">
        <title>The Genome of the Zebra Mussel, Dreissena polymorpha: A Resource for Invasive Species Research.</title>
        <authorList>
            <person name="McCartney M.A."/>
            <person name="Auch B."/>
            <person name="Kono T."/>
            <person name="Mallez S."/>
            <person name="Zhang Y."/>
            <person name="Obille A."/>
            <person name="Becker A."/>
            <person name="Abrahante J.E."/>
            <person name="Garbe J."/>
            <person name="Badalamenti J.P."/>
            <person name="Herman A."/>
            <person name="Mangelson H."/>
            <person name="Liachko I."/>
            <person name="Sullivan S."/>
            <person name="Sone E.D."/>
            <person name="Koren S."/>
            <person name="Silverstein K.A.T."/>
            <person name="Beckman K.B."/>
            <person name="Gohl D.M."/>
        </authorList>
    </citation>
    <scope>NUCLEOTIDE SEQUENCE</scope>
    <source>
        <strain evidence="2">Duluth1</strain>
        <tissue evidence="2">Whole animal</tissue>
    </source>
</reference>
<dbReference type="Gene3D" id="2.60.120.920">
    <property type="match status" value="3"/>
</dbReference>
<dbReference type="InterPro" id="IPR013320">
    <property type="entry name" value="ConA-like_dom_sf"/>
</dbReference>
<gene>
    <name evidence="2" type="ORF">DPMN_086619</name>
</gene>
<dbReference type="InterPro" id="IPR043136">
    <property type="entry name" value="B30.2/SPRY_sf"/>
</dbReference>
<dbReference type="Proteomes" id="UP000828390">
    <property type="component" value="Unassembled WGS sequence"/>
</dbReference>
<name>A0A9D4KSN1_DREPO</name>
<dbReference type="AlphaFoldDB" id="A0A9D4KSN1"/>
<comment type="caution">
    <text evidence="2">The sequence shown here is derived from an EMBL/GenBank/DDBJ whole genome shotgun (WGS) entry which is preliminary data.</text>
</comment>